<organism evidence="1">
    <name type="scientific">Siphoviridae sp. ctsUY14</name>
    <dbReference type="NCBI Taxonomy" id="2825693"/>
    <lineage>
        <taxon>Viruses</taxon>
        <taxon>Duplodnaviria</taxon>
        <taxon>Heunggongvirae</taxon>
        <taxon>Uroviricota</taxon>
        <taxon>Caudoviricetes</taxon>
    </lineage>
</organism>
<reference evidence="1" key="1">
    <citation type="journal article" date="2021" name="Proc. Natl. Acad. Sci. U.S.A.">
        <title>A Catalog of Tens of Thousands of Viruses from Human Metagenomes Reveals Hidden Associations with Chronic Diseases.</title>
        <authorList>
            <person name="Tisza M.J."/>
            <person name="Buck C.B."/>
        </authorList>
    </citation>
    <scope>NUCLEOTIDE SEQUENCE</scope>
    <source>
        <strain evidence="1">CtsUY14</strain>
    </source>
</reference>
<proteinExistence type="predicted"/>
<dbReference type="GO" id="GO:0016874">
    <property type="term" value="F:ligase activity"/>
    <property type="evidence" value="ECO:0007669"/>
    <property type="project" value="UniProtKB-KW"/>
</dbReference>
<evidence type="ECO:0000313" key="1">
    <source>
        <dbReference type="EMBL" id="DAE02458.1"/>
    </source>
</evidence>
<keyword evidence="1" id="KW-0436">Ligase</keyword>
<dbReference type="EMBL" id="BK015346">
    <property type="protein sequence ID" value="DAE02458.1"/>
    <property type="molecule type" value="Genomic_DNA"/>
</dbReference>
<name>A0A8S5P624_9CAUD</name>
<accession>A0A8S5P624</accession>
<protein>
    <submittedName>
        <fullName evidence="1">RimK-related lysine biosynthesis protein, Probable-dependent amine/thiol ligase family Amino-group</fullName>
    </submittedName>
</protein>
<sequence>MSKVVYDCWVFACRKCGHLLFVDKSKSLKKIYTCECPECGEEPYENWIIMGEGNGKTFEWRR</sequence>